<keyword evidence="4" id="KW-0732">Signal</keyword>
<dbReference type="SUPFAM" id="SSF57095">
    <property type="entry name" value="Scorpion toxin-like"/>
    <property type="match status" value="1"/>
</dbReference>
<protein>
    <submittedName>
        <fullName evidence="6">S locus protein 11-45</fullName>
    </submittedName>
</protein>
<sequence length="69" mass="7582">MFIISSHGQGVEADLRKECNGYTQLSGPCPNLGGEACANRYEIRAKKRPRSCNCNDVDEVGFCHCSLCK</sequence>
<evidence type="ECO:0000256" key="1">
    <source>
        <dbReference type="ARBA" id="ARBA00004613"/>
    </source>
</evidence>
<dbReference type="GO" id="GO:0005576">
    <property type="term" value="C:extracellular region"/>
    <property type="evidence" value="ECO:0007669"/>
    <property type="project" value="UniProtKB-SubCell"/>
</dbReference>
<dbReference type="EMBL" id="AB039763">
    <property type="protein sequence ID" value="BAA96401.1"/>
    <property type="molecule type" value="mRNA"/>
</dbReference>
<reference evidence="6" key="1">
    <citation type="journal article" date="2000" name="FEBS Lett.">
        <title>Highly divergent sequences of the pollen self-incompatibility (S) gene in class-I S haplotypes of Brassica campestris (syn. rapa) L.</title>
        <authorList>
            <person name="Watanabe M."/>
            <person name="Ito A."/>
            <person name="Takada Y."/>
            <person name="Ninomiya C."/>
            <person name="Kakizaki T."/>
            <person name="Takahata Y."/>
            <person name="Hatakeyama K."/>
            <person name="Hinata K."/>
            <person name="Suzuki G."/>
            <person name="Takasaki T."/>
            <person name="Satta Y."/>
            <person name="Shiba H."/>
            <person name="Takayama S."/>
            <person name="Isogai A."/>
        </authorList>
    </citation>
    <scope>NUCLEOTIDE SEQUENCE</scope>
    <source>
        <strain evidence="6">S45</strain>
    </source>
</reference>
<dbReference type="InterPro" id="IPR036574">
    <property type="entry name" value="Scorpion_toxin-like_sf"/>
</dbReference>
<organism evidence="6">
    <name type="scientific">Brassica campestris</name>
    <name type="common">Field mustard</name>
    <dbReference type="NCBI Taxonomy" id="3711"/>
    <lineage>
        <taxon>Eukaryota</taxon>
        <taxon>Viridiplantae</taxon>
        <taxon>Streptophyta</taxon>
        <taxon>Embryophyta</taxon>
        <taxon>Tracheophyta</taxon>
        <taxon>Spermatophyta</taxon>
        <taxon>Magnoliopsida</taxon>
        <taxon>eudicotyledons</taxon>
        <taxon>Gunneridae</taxon>
        <taxon>Pentapetalae</taxon>
        <taxon>rosids</taxon>
        <taxon>malvids</taxon>
        <taxon>Brassicales</taxon>
        <taxon>Brassicaceae</taxon>
        <taxon>Brassiceae</taxon>
        <taxon>Brassica</taxon>
    </lineage>
</organism>
<keyword evidence="3" id="KW-0964">Secreted</keyword>
<evidence type="ECO:0000256" key="2">
    <source>
        <dbReference type="ARBA" id="ARBA00006722"/>
    </source>
</evidence>
<dbReference type="GO" id="GO:0007165">
    <property type="term" value="P:signal transduction"/>
    <property type="evidence" value="ECO:0007669"/>
    <property type="project" value="InterPro"/>
</dbReference>
<dbReference type="Pfam" id="PF06876">
    <property type="entry name" value="SCRL"/>
    <property type="match status" value="1"/>
</dbReference>
<evidence type="ECO:0000256" key="5">
    <source>
        <dbReference type="ARBA" id="ARBA00023157"/>
    </source>
</evidence>
<comment type="similarity">
    <text evidence="2">Belongs to the DEFL family.</text>
</comment>
<comment type="subcellular location">
    <subcellularLocation>
        <location evidence="1">Secreted</location>
    </subcellularLocation>
</comment>
<name>Q9LRD3_BRACM</name>
<evidence type="ECO:0000313" key="6">
    <source>
        <dbReference type="EMBL" id="BAA96401.1"/>
    </source>
</evidence>
<proteinExistence type="evidence at transcript level"/>
<evidence type="ECO:0000256" key="4">
    <source>
        <dbReference type="ARBA" id="ARBA00022729"/>
    </source>
</evidence>
<evidence type="ECO:0000256" key="3">
    <source>
        <dbReference type="ARBA" id="ARBA00022525"/>
    </source>
</evidence>
<accession>Q9LRD3</accession>
<dbReference type="InterPro" id="IPR010682">
    <property type="entry name" value="SCRL"/>
</dbReference>
<keyword evidence="5" id="KW-1015">Disulfide bond</keyword>
<feature type="non-terminal residue" evidence="6">
    <location>
        <position position="1"/>
    </location>
</feature>
<gene>
    <name evidence="6" type="primary">SP11-45</name>
</gene>
<dbReference type="AlphaFoldDB" id="Q9LRD3"/>